<evidence type="ECO:0000313" key="2">
    <source>
        <dbReference type="Proteomes" id="UP000190541"/>
    </source>
</evidence>
<gene>
    <name evidence="1" type="ORF">SAMN05660226_03166</name>
</gene>
<proteinExistence type="predicted"/>
<keyword evidence="2" id="KW-1185">Reference proteome</keyword>
<dbReference type="AlphaFoldDB" id="A0A1T5E573"/>
<dbReference type="STRING" id="623280.SAMN05660226_03166"/>
<dbReference type="Proteomes" id="UP000190541">
    <property type="component" value="Unassembled WGS sequence"/>
</dbReference>
<protein>
    <submittedName>
        <fullName evidence="1">Uncharacterized protein</fullName>
    </submittedName>
</protein>
<sequence>MFFPTDTCVRSTTPKYWVLNREKQFPNQFGSPLYPDESELLDDKYWARAAATFVH</sequence>
<organism evidence="1 2">
    <name type="scientific">Parapedobacter luteus</name>
    <dbReference type="NCBI Taxonomy" id="623280"/>
    <lineage>
        <taxon>Bacteria</taxon>
        <taxon>Pseudomonadati</taxon>
        <taxon>Bacteroidota</taxon>
        <taxon>Sphingobacteriia</taxon>
        <taxon>Sphingobacteriales</taxon>
        <taxon>Sphingobacteriaceae</taxon>
        <taxon>Parapedobacter</taxon>
    </lineage>
</organism>
<name>A0A1T5E573_9SPHI</name>
<accession>A0A1T5E573</accession>
<dbReference type="EMBL" id="FUYS01000008">
    <property type="protein sequence ID" value="SKB79081.1"/>
    <property type="molecule type" value="Genomic_DNA"/>
</dbReference>
<evidence type="ECO:0000313" key="1">
    <source>
        <dbReference type="EMBL" id="SKB79081.1"/>
    </source>
</evidence>
<reference evidence="1 2" key="1">
    <citation type="submission" date="2017-02" db="EMBL/GenBank/DDBJ databases">
        <authorList>
            <person name="Peterson S.W."/>
        </authorList>
    </citation>
    <scope>NUCLEOTIDE SEQUENCE [LARGE SCALE GENOMIC DNA]</scope>
    <source>
        <strain evidence="1 2">DSM 22899</strain>
    </source>
</reference>